<protein>
    <submittedName>
        <fullName evidence="5">TatD family deoxyribonuclease</fullName>
    </submittedName>
</protein>
<feature type="binding site" evidence="4">
    <location>
        <position position="99"/>
    </location>
    <ligand>
        <name>a divalent metal cation</name>
        <dbReference type="ChEBI" id="CHEBI:60240"/>
        <label>1</label>
    </ligand>
</feature>
<dbReference type="Gene3D" id="3.20.20.140">
    <property type="entry name" value="Metal-dependent hydrolases"/>
    <property type="match status" value="1"/>
</dbReference>
<evidence type="ECO:0000256" key="4">
    <source>
        <dbReference type="PIRSR" id="PIRSR005902-1"/>
    </source>
</evidence>
<dbReference type="CDD" id="cd01310">
    <property type="entry name" value="TatD_DNAse"/>
    <property type="match status" value="1"/>
</dbReference>
<dbReference type="AlphaFoldDB" id="A0A7X4YMJ6"/>
<accession>A0A7X4YMJ6</accession>
<comment type="similarity">
    <text evidence="1">Belongs to the metallo-dependent hydrolases superfamily. TatD-type hydrolase family.</text>
</comment>
<evidence type="ECO:0000256" key="3">
    <source>
        <dbReference type="ARBA" id="ARBA00022801"/>
    </source>
</evidence>
<feature type="binding site" evidence="4">
    <location>
        <position position="215"/>
    </location>
    <ligand>
        <name>a divalent metal cation</name>
        <dbReference type="ChEBI" id="CHEBI:60240"/>
        <label>1</label>
    </ligand>
</feature>
<feature type="binding site" evidence="4">
    <location>
        <position position="143"/>
    </location>
    <ligand>
        <name>a divalent metal cation</name>
        <dbReference type="ChEBI" id="CHEBI:60240"/>
        <label>2</label>
    </ligand>
</feature>
<dbReference type="OrthoDB" id="9775608at2"/>
<dbReference type="PANTHER" id="PTHR46317:SF1">
    <property type="entry name" value="HYDROLASE, TATD FAMILY"/>
    <property type="match status" value="1"/>
</dbReference>
<dbReference type="PANTHER" id="PTHR46317">
    <property type="entry name" value="HYDROLASE OF PHP SUPERFAMILY-RELATED PROTEIN"/>
    <property type="match status" value="1"/>
</dbReference>
<keyword evidence="6" id="KW-1185">Reference proteome</keyword>
<keyword evidence="3" id="KW-0378">Hydrolase</keyword>
<gene>
    <name evidence="5" type="ORF">GT003_08885</name>
</gene>
<evidence type="ECO:0000313" key="6">
    <source>
        <dbReference type="Proteomes" id="UP000558113"/>
    </source>
</evidence>
<feature type="binding site" evidence="4">
    <location>
        <position position="9"/>
    </location>
    <ligand>
        <name>a divalent metal cation</name>
        <dbReference type="ChEBI" id="CHEBI:60240"/>
        <label>1</label>
    </ligand>
</feature>
<dbReference type="GO" id="GO:0046872">
    <property type="term" value="F:metal ion binding"/>
    <property type="evidence" value="ECO:0007669"/>
    <property type="project" value="UniProtKB-KW"/>
</dbReference>
<name>A0A7X4YMJ6_9BACL</name>
<dbReference type="InterPro" id="IPR032466">
    <property type="entry name" value="Metal_Hydrolase"/>
</dbReference>
<sequence length="267" mass="30067">MRGRWIDAHIHLDLYEEEERDMLLERALEQDGVAAVIAVSMHLNSSRANRELARRFPGRVHPAYGFHPEQDIPSEAESEALIRWIGERAAAGEAFAIGEVGLPYYTRTEAETAGRPFDEAPYVALLERFVKLAAELDAPIVLHAVYEDGDKACDLLERYGVRRAHFHWFKGAEETIRRMAANGYSISVTPDVCYEEEIRALVRQYPIALMMTETDGPWPFEGPFAGLPTIPGMVRRVAEAIAEIKGLPLQAAEEQLLDNAKRFYGLD</sequence>
<dbReference type="Pfam" id="PF01026">
    <property type="entry name" value="TatD_DNase"/>
    <property type="match status" value="1"/>
</dbReference>
<organism evidence="5 6">
    <name type="scientific">Paenibacillus sacheonensis</name>
    <dbReference type="NCBI Taxonomy" id="742054"/>
    <lineage>
        <taxon>Bacteria</taxon>
        <taxon>Bacillati</taxon>
        <taxon>Bacillota</taxon>
        <taxon>Bacilli</taxon>
        <taxon>Bacillales</taxon>
        <taxon>Paenibacillaceae</taxon>
        <taxon>Paenibacillus</taxon>
    </lineage>
</organism>
<evidence type="ECO:0000256" key="2">
    <source>
        <dbReference type="ARBA" id="ARBA00022723"/>
    </source>
</evidence>
<comment type="caution">
    <text evidence="5">The sequence shown here is derived from an EMBL/GenBank/DDBJ whole genome shotgun (WGS) entry which is preliminary data.</text>
</comment>
<evidence type="ECO:0000256" key="1">
    <source>
        <dbReference type="ARBA" id="ARBA00009275"/>
    </source>
</evidence>
<dbReference type="GO" id="GO:0016788">
    <property type="term" value="F:hydrolase activity, acting on ester bonds"/>
    <property type="evidence" value="ECO:0007669"/>
    <property type="project" value="InterPro"/>
</dbReference>
<dbReference type="Proteomes" id="UP000558113">
    <property type="component" value="Unassembled WGS sequence"/>
</dbReference>
<dbReference type="InterPro" id="IPR001130">
    <property type="entry name" value="TatD-like"/>
</dbReference>
<evidence type="ECO:0000313" key="5">
    <source>
        <dbReference type="EMBL" id="NBC69103.1"/>
    </source>
</evidence>
<dbReference type="SUPFAM" id="SSF51556">
    <property type="entry name" value="Metallo-dependent hydrolases"/>
    <property type="match status" value="1"/>
</dbReference>
<dbReference type="PIRSF" id="PIRSF005902">
    <property type="entry name" value="DNase_TatD"/>
    <property type="match status" value="1"/>
</dbReference>
<feature type="binding site" evidence="4">
    <location>
        <position position="167"/>
    </location>
    <ligand>
        <name>a divalent metal cation</name>
        <dbReference type="ChEBI" id="CHEBI:60240"/>
        <label>2</label>
    </ligand>
</feature>
<keyword evidence="2 4" id="KW-0479">Metal-binding</keyword>
<reference evidence="5 6" key="1">
    <citation type="submission" date="2020-01" db="EMBL/GenBank/DDBJ databases">
        <title>Paenibacillus soybeanensis sp. nov. isolated from the nodules of soybean (Glycine max(L.) Merr).</title>
        <authorList>
            <person name="Wang H."/>
        </authorList>
    </citation>
    <scope>NUCLEOTIDE SEQUENCE [LARGE SCALE GENOMIC DNA]</scope>
    <source>
        <strain evidence="5 6">DSM 23054</strain>
    </source>
</reference>
<proteinExistence type="inferred from homology"/>
<dbReference type="EMBL" id="JAAAMU010000004">
    <property type="protein sequence ID" value="NBC69103.1"/>
    <property type="molecule type" value="Genomic_DNA"/>
</dbReference>
<feature type="binding site" evidence="4">
    <location>
        <position position="11"/>
    </location>
    <ligand>
        <name>a divalent metal cation</name>
        <dbReference type="ChEBI" id="CHEBI:60240"/>
        <label>1</label>
    </ligand>
</feature>